<protein>
    <submittedName>
        <fullName evidence="1">Uncharacterized protein</fullName>
    </submittedName>
</protein>
<sequence length="141" mass="14799">MSLSLASTPPLQLDMRTALLLWASSTAAAALSATAFPQGKALSPGFYPAASAAVVGPPPAVPKVTTTRLKSATCGECDSWSPFSEQCKPCEDGSVRVNGQLVTPKALREVEVMDAEGETRQLLSVVDDEAKNVVVFLRHLA</sequence>
<name>A0AAD7UJ81_9STRA</name>
<evidence type="ECO:0000313" key="1">
    <source>
        <dbReference type="EMBL" id="KAJ8608000.1"/>
    </source>
</evidence>
<dbReference type="AlphaFoldDB" id="A0AAD7UJ81"/>
<dbReference type="Proteomes" id="UP001230188">
    <property type="component" value="Unassembled WGS sequence"/>
</dbReference>
<dbReference type="EMBL" id="JAQMWT010000186">
    <property type="protein sequence ID" value="KAJ8608000.1"/>
    <property type="molecule type" value="Genomic_DNA"/>
</dbReference>
<keyword evidence="2" id="KW-1185">Reference proteome</keyword>
<gene>
    <name evidence="1" type="ORF">CTAYLR_008247</name>
</gene>
<comment type="caution">
    <text evidence="1">The sequence shown here is derived from an EMBL/GenBank/DDBJ whole genome shotgun (WGS) entry which is preliminary data.</text>
</comment>
<accession>A0AAD7UJ81</accession>
<evidence type="ECO:0000313" key="2">
    <source>
        <dbReference type="Proteomes" id="UP001230188"/>
    </source>
</evidence>
<proteinExistence type="predicted"/>
<organism evidence="1 2">
    <name type="scientific">Chrysophaeum taylorii</name>
    <dbReference type="NCBI Taxonomy" id="2483200"/>
    <lineage>
        <taxon>Eukaryota</taxon>
        <taxon>Sar</taxon>
        <taxon>Stramenopiles</taxon>
        <taxon>Ochrophyta</taxon>
        <taxon>Pelagophyceae</taxon>
        <taxon>Pelagomonadales</taxon>
        <taxon>Pelagomonadaceae</taxon>
        <taxon>Chrysophaeum</taxon>
    </lineage>
</organism>
<reference evidence="1" key="1">
    <citation type="submission" date="2023-01" db="EMBL/GenBank/DDBJ databases">
        <title>Metagenome sequencing of chrysophaentin producing Chrysophaeum taylorii.</title>
        <authorList>
            <person name="Davison J."/>
            <person name="Bewley C."/>
        </authorList>
    </citation>
    <scope>NUCLEOTIDE SEQUENCE</scope>
    <source>
        <strain evidence="1">NIES-1699</strain>
    </source>
</reference>